<name>A0A0C2ZF03_9AGAM</name>
<evidence type="ECO:0000313" key="2">
    <source>
        <dbReference type="Proteomes" id="UP000053989"/>
    </source>
</evidence>
<keyword evidence="2" id="KW-1185">Reference proteome</keyword>
<protein>
    <submittedName>
        <fullName evidence="1">Uncharacterized protein</fullName>
    </submittedName>
</protein>
<dbReference type="AlphaFoldDB" id="A0A0C2ZF03"/>
<gene>
    <name evidence="1" type="ORF">SCLCIDRAFT_1224514</name>
</gene>
<dbReference type="HOGENOM" id="CLU_3051733_0_0_1"/>
<reference evidence="1 2" key="1">
    <citation type="submission" date="2014-04" db="EMBL/GenBank/DDBJ databases">
        <authorList>
            <consortium name="DOE Joint Genome Institute"/>
            <person name="Kuo A."/>
            <person name="Kohler A."/>
            <person name="Nagy L.G."/>
            <person name="Floudas D."/>
            <person name="Copeland A."/>
            <person name="Barry K.W."/>
            <person name="Cichocki N."/>
            <person name="Veneault-Fourrey C."/>
            <person name="LaButti K."/>
            <person name="Lindquist E.A."/>
            <person name="Lipzen A."/>
            <person name="Lundell T."/>
            <person name="Morin E."/>
            <person name="Murat C."/>
            <person name="Sun H."/>
            <person name="Tunlid A."/>
            <person name="Henrissat B."/>
            <person name="Grigoriev I.V."/>
            <person name="Hibbett D.S."/>
            <person name="Martin F."/>
            <person name="Nordberg H.P."/>
            <person name="Cantor M.N."/>
            <person name="Hua S.X."/>
        </authorList>
    </citation>
    <scope>NUCLEOTIDE SEQUENCE [LARGE SCALE GENOMIC DNA]</scope>
    <source>
        <strain evidence="1 2">Foug A</strain>
    </source>
</reference>
<dbReference type="Proteomes" id="UP000053989">
    <property type="component" value="Unassembled WGS sequence"/>
</dbReference>
<dbReference type="EMBL" id="KN822255">
    <property type="protein sequence ID" value="KIM51497.1"/>
    <property type="molecule type" value="Genomic_DNA"/>
</dbReference>
<accession>A0A0C2ZF03</accession>
<reference evidence="2" key="2">
    <citation type="submission" date="2015-01" db="EMBL/GenBank/DDBJ databases">
        <title>Evolutionary Origins and Diversification of the Mycorrhizal Mutualists.</title>
        <authorList>
            <consortium name="DOE Joint Genome Institute"/>
            <consortium name="Mycorrhizal Genomics Consortium"/>
            <person name="Kohler A."/>
            <person name="Kuo A."/>
            <person name="Nagy L.G."/>
            <person name="Floudas D."/>
            <person name="Copeland A."/>
            <person name="Barry K.W."/>
            <person name="Cichocki N."/>
            <person name="Veneault-Fourrey C."/>
            <person name="LaButti K."/>
            <person name="Lindquist E.A."/>
            <person name="Lipzen A."/>
            <person name="Lundell T."/>
            <person name="Morin E."/>
            <person name="Murat C."/>
            <person name="Riley R."/>
            <person name="Ohm R."/>
            <person name="Sun H."/>
            <person name="Tunlid A."/>
            <person name="Henrissat B."/>
            <person name="Grigoriev I.V."/>
            <person name="Hibbett D.S."/>
            <person name="Martin F."/>
        </authorList>
    </citation>
    <scope>NUCLEOTIDE SEQUENCE [LARGE SCALE GENOMIC DNA]</scope>
    <source>
        <strain evidence="2">Foug A</strain>
    </source>
</reference>
<proteinExistence type="predicted"/>
<dbReference type="InParanoid" id="A0A0C2ZF03"/>
<organism evidence="1 2">
    <name type="scientific">Scleroderma citrinum Foug A</name>
    <dbReference type="NCBI Taxonomy" id="1036808"/>
    <lineage>
        <taxon>Eukaryota</taxon>
        <taxon>Fungi</taxon>
        <taxon>Dikarya</taxon>
        <taxon>Basidiomycota</taxon>
        <taxon>Agaricomycotina</taxon>
        <taxon>Agaricomycetes</taxon>
        <taxon>Agaricomycetidae</taxon>
        <taxon>Boletales</taxon>
        <taxon>Sclerodermatineae</taxon>
        <taxon>Sclerodermataceae</taxon>
        <taxon>Scleroderma</taxon>
    </lineage>
</organism>
<sequence>MSYLYDVWLFPASPQVLKLPIITQLYFRAFELTGTFRSSSSPNRSPDRLGVVES</sequence>
<evidence type="ECO:0000313" key="1">
    <source>
        <dbReference type="EMBL" id="KIM51497.1"/>
    </source>
</evidence>